<keyword evidence="2" id="KW-1185">Reference proteome</keyword>
<dbReference type="CDD" id="cd07516">
    <property type="entry name" value="HAD_Pase"/>
    <property type="match status" value="1"/>
</dbReference>
<proteinExistence type="predicted"/>
<comment type="caution">
    <text evidence="1">The sequence shown here is derived from an EMBL/GenBank/DDBJ whole genome shotgun (WGS) entry which is preliminary data.</text>
</comment>
<dbReference type="EMBL" id="JAFHKS010000042">
    <property type="protein sequence ID" value="MBN3545066.1"/>
    <property type="molecule type" value="Genomic_DNA"/>
</dbReference>
<dbReference type="InterPro" id="IPR000150">
    <property type="entry name" value="Cof"/>
</dbReference>
<organism evidence="1 2">
    <name type="scientific">Fictibacillus barbaricus</name>
    <dbReference type="NCBI Taxonomy" id="182136"/>
    <lineage>
        <taxon>Bacteria</taxon>
        <taxon>Bacillati</taxon>
        <taxon>Bacillota</taxon>
        <taxon>Bacilli</taxon>
        <taxon>Bacillales</taxon>
        <taxon>Fictibacillaceae</taxon>
        <taxon>Fictibacillus</taxon>
    </lineage>
</organism>
<protein>
    <submittedName>
        <fullName evidence="1">HAD family phosphatase</fullName>
    </submittedName>
</protein>
<dbReference type="SFLD" id="SFLDG01140">
    <property type="entry name" value="C2.B:_Phosphomannomutase_and_P"/>
    <property type="match status" value="1"/>
</dbReference>
<dbReference type="PROSITE" id="PS01228">
    <property type="entry name" value="COF_1"/>
    <property type="match status" value="1"/>
</dbReference>
<dbReference type="Gene3D" id="3.40.50.1000">
    <property type="entry name" value="HAD superfamily/HAD-like"/>
    <property type="match status" value="1"/>
</dbReference>
<evidence type="ECO:0000313" key="1">
    <source>
        <dbReference type="EMBL" id="MBN3545066.1"/>
    </source>
</evidence>
<accession>A0ABS2ZEP0</accession>
<evidence type="ECO:0000313" key="2">
    <source>
        <dbReference type="Proteomes" id="UP001319060"/>
    </source>
</evidence>
<sequence>MIIAIDMDGTLLNSDGKISERNQRSILQCQENNHQVVIATGRAYKDADRQLRAVGLDCPIISLNGAAINLTDMTAIHDLPLDKDSLIPVLEWVRDQNDLYCEIYCNDNVYAGLHNREHLESLSHILDVHSELKEIVEKQFQQAVVTYIDDIRQIWLGDKDIYKVLIFSLNMDALHGAQNKFSELSGYAITSSHPNNIEINHEKATKGQALIKLASYLQTDMKETIVIGDSLNDLPMFNVAGIRVAMENAAPLVKEKSDHITLSNDEDGVSVILEELLSKSEKLPS</sequence>
<dbReference type="InterPro" id="IPR036412">
    <property type="entry name" value="HAD-like_sf"/>
</dbReference>
<dbReference type="PANTHER" id="PTHR10000:SF55">
    <property type="entry name" value="5-AMINO-6-(5-PHOSPHO-D-RIBITYLAMINO)URACIL PHOSPHATASE YCSE"/>
    <property type="match status" value="1"/>
</dbReference>
<dbReference type="NCBIfam" id="TIGR00099">
    <property type="entry name" value="Cof-subfamily"/>
    <property type="match status" value="1"/>
</dbReference>
<dbReference type="NCBIfam" id="TIGR01484">
    <property type="entry name" value="HAD-SF-IIB"/>
    <property type="match status" value="1"/>
</dbReference>
<reference evidence="1 2" key="1">
    <citation type="submission" date="2021-01" db="EMBL/GenBank/DDBJ databases">
        <title>Genome Sequencing of Type Strains.</title>
        <authorList>
            <person name="Lemaire J.F."/>
            <person name="Inderbitzin P."/>
            <person name="Collins S.B."/>
            <person name="Wespe N."/>
            <person name="Knight-Connoni V."/>
        </authorList>
    </citation>
    <scope>NUCLEOTIDE SEQUENCE [LARGE SCALE GENOMIC DNA]</scope>
    <source>
        <strain evidence="1 2">DSM 14730</strain>
    </source>
</reference>
<dbReference type="Pfam" id="PF08282">
    <property type="entry name" value="Hydrolase_3"/>
    <property type="match status" value="1"/>
</dbReference>
<dbReference type="SUPFAM" id="SSF56784">
    <property type="entry name" value="HAD-like"/>
    <property type="match status" value="1"/>
</dbReference>
<dbReference type="SFLD" id="SFLDS00003">
    <property type="entry name" value="Haloacid_Dehalogenase"/>
    <property type="match status" value="1"/>
</dbReference>
<dbReference type="PANTHER" id="PTHR10000">
    <property type="entry name" value="PHOSPHOSERINE PHOSPHATASE"/>
    <property type="match status" value="1"/>
</dbReference>
<dbReference type="Gene3D" id="3.30.1240.10">
    <property type="match status" value="1"/>
</dbReference>
<gene>
    <name evidence="1" type="ORF">JYA64_07160</name>
</gene>
<dbReference type="InterPro" id="IPR023214">
    <property type="entry name" value="HAD_sf"/>
</dbReference>
<dbReference type="Proteomes" id="UP001319060">
    <property type="component" value="Unassembled WGS sequence"/>
</dbReference>
<dbReference type="RefSeq" id="WP_188403298.1">
    <property type="nucleotide sequence ID" value="NZ_BMCE01000002.1"/>
</dbReference>
<name>A0ABS2ZEP0_9BACL</name>
<dbReference type="InterPro" id="IPR006379">
    <property type="entry name" value="HAD-SF_hydro_IIB"/>
</dbReference>